<evidence type="ECO:0000313" key="1">
    <source>
        <dbReference type="EMBL" id="QHT28622.1"/>
    </source>
</evidence>
<reference evidence="1" key="1">
    <citation type="journal article" date="2020" name="Nature">
        <title>Giant virus diversity and host interactions through global metagenomics.</title>
        <authorList>
            <person name="Schulz F."/>
            <person name="Roux S."/>
            <person name="Paez-Espino D."/>
            <person name="Jungbluth S."/>
            <person name="Walsh D.A."/>
            <person name="Denef V.J."/>
            <person name="McMahon K.D."/>
            <person name="Konstantinidis K.T."/>
            <person name="Eloe-Fadrosh E.A."/>
            <person name="Kyrpides N.C."/>
            <person name="Woyke T."/>
        </authorList>
    </citation>
    <scope>NUCLEOTIDE SEQUENCE</scope>
    <source>
        <strain evidence="1">GVMAG-M-3300001351-8</strain>
    </source>
</reference>
<dbReference type="InterPro" id="IPR042245">
    <property type="entry name" value="Tgt2/MlaC_sf"/>
</dbReference>
<sequence>MNIKNISILGFALIIKFNNTILNQKLQTKPIKEPTKERINNKQNNLFQDKIILKNWFKIEIDKVLDVYKKTNNNKKRLNIIDETIEVALDYDNISSGVIGDSWEASNNDNKLNYLRLFRTHLGFYILDLMEPYSGQAYKLANVTFNRSTKIYSIKMKIILTNNSIVGFFTNNLISTTFEFKKYKNEFKMVDFLPKILLNSLSKVDSKKNEFYSILKENNYNLKVLNDYLLEKNDSAFRKYKL</sequence>
<dbReference type="EMBL" id="MN738863">
    <property type="protein sequence ID" value="QHT28622.1"/>
    <property type="molecule type" value="Genomic_DNA"/>
</dbReference>
<accession>A0A6C0EIQ5</accession>
<protein>
    <submittedName>
        <fullName evidence="1">Uncharacterized protein</fullName>
    </submittedName>
</protein>
<name>A0A6C0EIQ5_9ZZZZ</name>
<proteinExistence type="predicted"/>
<dbReference type="AlphaFoldDB" id="A0A6C0EIQ5"/>
<dbReference type="InterPro" id="IPR008869">
    <property type="entry name" value="MlaC/ttg2D"/>
</dbReference>
<organism evidence="1">
    <name type="scientific">viral metagenome</name>
    <dbReference type="NCBI Taxonomy" id="1070528"/>
    <lineage>
        <taxon>unclassified sequences</taxon>
        <taxon>metagenomes</taxon>
        <taxon>organismal metagenomes</taxon>
    </lineage>
</organism>
<dbReference type="Gene3D" id="3.10.450.710">
    <property type="entry name" value="Tgt2/MlaC"/>
    <property type="match status" value="1"/>
</dbReference>
<dbReference type="Pfam" id="PF05494">
    <property type="entry name" value="MlaC"/>
    <property type="match status" value="1"/>
</dbReference>